<organism evidence="3 4">
    <name type="scientific">Hyphodiscus hymeniophilus</name>
    <dbReference type="NCBI Taxonomy" id="353542"/>
    <lineage>
        <taxon>Eukaryota</taxon>
        <taxon>Fungi</taxon>
        <taxon>Dikarya</taxon>
        <taxon>Ascomycota</taxon>
        <taxon>Pezizomycotina</taxon>
        <taxon>Leotiomycetes</taxon>
        <taxon>Helotiales</taxon>
        <taxon>Hyphodiscaceae</taxon>
        <taxon>Hyphodiscus</taxon>
    </lineage>
</organism>
<name>A0A9P7AVW3_9HELO</name>
<evidence type="ECO:0000259" key="2">
    <source>
        <dbReference type="PROSITE" id="PS50048"/>
    </source>
</evidence>
<dbReference type="SUPFAM" id="SSF57701">
    <property type="entry name" value="Zn2/Cys6 DNA-binding domain"/>
    <property type="match status" value="1"/>
</dbReference>
<comment type="caution">
    <text evidence="3">The sequence shown here is derived from an EMBL/GenBank/DDBJ whole genome shotgun (WGS) entry which is preliminary data.</text>
</comment>
<dbReference type="GO" id="GO:0008270">
    <property type="term" value="F:zinc ion binding"/>
    <property type="evidence" value="ECO:0007669"/>
    <property type="project" value="InterPro"/>
</dbReference>
<evidence type="ECO:0000313" key="3">
    <source>
        <dbReference type="EMBL" id="KAG0647640.1"/>
    </source>
</evidence>
<dbReference type="AlphaFoldDB" id="A0A9P7AVW3"/>
<dbReference type="InterPro" id="IPR001138">
    <property type="entry name" value="Zn2Cys6_DnaBD"/>
</dbReference>
<gene>
    <name evidence="3" type="ORF">D0Z07_6886</name>
</gene>
<dbReference type="Gene3D" id="4.10.240.10">
    <property type="entry name" value="Zn(2)-C6 fungal-type DNA-binding domain"/>
    <property type="match status" value="1"/>
</dbReference>
<feature type="domain" description="Zn(2)-C6 fungal-type" evidence="2">
    <location>
        <begin position="10"/>
        <end position="42"/>
    </location>
</feature>
<dbReference type="GO" id="GO:0000981">
    <property type="term" value="F:DNA-binding transcription factor activity, RNA polymerase II-specific"/>
    <property type="evidence" value="ECO:0007669"/>
    <property type="project" value="InterPro"/>
</dbReference>
<dbReference type="PROSITE" id="PS50048">
    <property type="entry name" value="ZN2_CY6_FUNGAL_2"/>
    <property type="match status" value="1"/>
</dbReference>
<evidence type="ECO:0000256" key="1">
    <source>
        <dbReference type="ARBA" id="ARBA00023242"/>
    </source>
</evidence>
<dbReference type="EMBL" id="VNKQ01000012">
    <property type="protein sequence ID" value="KAG0647640.1"/>
    <property type="molecule type" value="Genomic_DNA"/>
</dbReference>
<dbReference type="CDD" id="cd00067">
    <property type="entry name" value="GAL4"/>
    <property type="match status" value="1"/>
</dbReference>
<protein>
    <submittedName>
        <fullName evidence="3">Isoflavipucine cluster transcription factor</fullName>
    </submittedName>
</protein>
<evidence type="ECO:0000313" key="4">
    <source>
        <dbReference type="Proteomes" id="UP000785200"/>
    </source>
</evidence>
<reference evidence="3" key="1">
    <citation type="submission" date="2019-07" db="EMBL/GenBank/DDBJ databases">
        <title>Hyphodiscus hymeniophilus genome sequencing and assembly.</title>
        <authorList>
            <person name="Kramer G."/>
            <person name="Nodwell J."/>
        </authorList>
    </citation>
    <scope>NUCLEOTIDE SEQUENCE</scope>
    <source>
        <strain evidence="3">ATCC 34498</strain>
    </source>
</reference>
<dbReference type="OrthoDB" id="4330117at2759"/>
<dbReference type="Pfam" id="PF00172">
    <property type="entry name" value="Zn_clus"/>
    <property type="match status" value="1"/>
</dbReference>
<dbReference type="InterPro" id="IPR036864">
    <property type="entry name" value="Zn2-C6_fun-type_DNA-bd_sf"/>
</dbReference>
<dbReference type="PROSITE" id="PS00463">
    <property type="entry name" value="ZN2_CY6_FUNGAL_1"/>
    <property type="match status" value="1"/>
</dbReference>
<accession>A0A9P7AVW3</accession>
<proteinExistence type="predicted"/>
<sequence>MDEDIRLRAACDRCHSQKLRCPKRPGSEVCDRCSKSGALCVYSPFRQKKEAEAQIRRSDKDFGNKKDNCGSVRASQKRQRIASLVEEPNIDLGDAFGSAISNQDEESIDIGANWSYNSYDTFRPMVADPSFVDMGLVGQDELPQLDFTLPALPKYADKMDNVLQLCNPPFDLQSRGLLCSHKLNPVEPTLPSPSQPLLAVQTPKIPSWNGHSKEQPQQRSATHCIRQLSELSVSLFEHSNTIPPQSIHDPIPENEVYEEAMSLRAQDYAYYTADETFRVTQELIDIYPSFIELFARRNVSLPEESEAQTSPTGDQRVDRLGPIIPNFSNPERLDHASILLILSCHLRLLDIYDELFKHMEVCIEQRGIVCNPRQATFSAPQLKIGNFTPPVTAAVSMQILMLVHFATSLCDYAVELDRQVQDSENGCANGEILPSDQGGDGARLLSVVSSRQVKERASAMLQHLSSLRALMLREGLMA</sequence>
<dbReference type="SMART" id="SM00066">
    <property type="entry name" value="GAL4"/>
    <property type="match status" value="1"/>
</dbReference>
<keyword evidence="4" id="KW-1185">Reference proteome</keyword>
<dbReference type="Proteomes" id="UP000785200">
    <property type="component" value="Unassembled WGS sequence"/>
</dbReference>
<keyword evidence="1" id="KW-0539">Nucleus</keyword>